<proteinExistence type="predicted"/>
<feature type="compositionally biased region" description="Polar residues" evidence="1">
    <location>
        <begin position="248"/>
        <end position="261"/>
    </location>
</feature>
<dbReference type="EMBL" id="HBGE01001459">
    <property type="protein sequence ID" value="CAD9087311.1"/>
    <property type="molecule type" value="Transcribed_RNA"/>
</dbReference>
<evidence type="ECO:0000313" key="2">
    <source>
        <dbReference type="EMBL" id="CAD9087311.1"/>
    </source>
</evidence>
<sequence length="353" mass="36467">MDGGFGMSAMPCRDGGFGMSGVGMGVAGLCSKKGQQKQPSQQEQHEQHEQQFDEHEQQQQPHHQPRERQQQLCQQQQQAEEVAAAAAAAAAAAGACGMPVGTGGIQECMDGGLRGGIGGPGMGIGKGTGMGMGGLAGQDHGGGGMPGAYGMPGGPGGMQGGMGGVPGESIVAKSSSPSVGDLQKRALEFPHFGNWIKDAARAAAEPRGRAQQLEESDEGSGNELNVMTSGCTHGTAQQLEGSDEGSGTERNVTISGCTHSTAEVLPDSISKEKEFEKDLEEQYAADGMLPSSGLTNAELKRLAWLLGDISEEIAGAHWQADEAEREPKLEAQRLCQAAMAKADAELRAGRARA</sequence>
<reference evidence="2" key="1">
    <citation type="submission" date="2021-01" db="EMBL/GenBank/DDBJ databases">
        <authorList>
            <person name="Corre E."/>
            <person name="Pelletier E."/>
            <person name="Niang G."/>
            <person name="Scheremetjew M."/>
            <person name="Finn R."/>
            <person name="Kale V."/>
            <person name="Holt S."/>
            <person name="Cochrane G."/>
            <person name="Meng A."/>
            <person name="Brown T."/>
            <person name="Cohen L."/>
        </authorList>
    </citation>
    <scope>NUCLEOTIDE SEQUENCE</scope>
    <source>
        <strain evidence="2">OF101</strain>
    </source>
</reference>
<dbReference type="AlphaFoldDB" id="A0A7S1KVY6"/>
<name>A0A7S1KVY6_ALECA</name>
<accession>A0A7S1KVY6</accession>
<gene>
    <name evidence="2" type="ORF">ACAT0790_LOCUS885</name>
</gene>
<evidence type="ECO:0000256" key="1">
    <source>
        <dbReference type="SAM" id="MobiDB-lite"/>
    </source>
</evidence>
<organism evidence="2">
    <name type="scientific">Alexandrium catenella</name>
    <name type="common">Red tide dinoflagellate</name>
    <name type="synonym">Gonyaulax catenella</name>
    <dbReference type="NCBI Taxonomy" id="2925"/>
    <lineage>
        <taxon>Eukaryota</taxon>
        <taxon>Sar</taxon>
        <taxon>Alveolata</taxon>
        <taxon>Dinophyceae</taxon>
        <taxon>Gonyaulacales</taxon>
        <taxon>Pyrocystaceae</taxon>
        <taxon>Alexandrium</taxon>
    </lineage>
</organism>
<feature type="region of interest" description="Disordered" evidence="1">
    <location>
        <begin position="30"/>
        <end position="75"/>
    </location>
</feature>
<feature type="region of interest" description="Disordered" evidence="1">
    <location>
        <begin position="203"/>
        <end position="268"/>
    </location>
</feature>
<protein>
    <submittedName>
        <fullName evidence="2">Uncharacterized protein</fullName>
    </submittedName>
</protein>
<feature type="compositionally biased region" description="Basic and acidic residues" evidence="1">
    <location>
        <begin position="43"/>
        <end position="57"/>
    </location>
</feature>
<feature type="compositionally biased region" description="Polar residues" evidence="1">
    <location>
        <begin position="222"/>
        <end position="240"/>
    </location>
</feature>